<evidence type="ECO:0000256" key="3">
    <source>
        <dbReference type="PROSITE-ProRule" id="PRU00176"/>
    </source>
</evidence>
<dbReference type="InterPro" id="IPR000504">
    <property type="entry name" value="RRM_dom"/>
</dbReference>
<feature type="domain" description="RRM" evidence="5">
    <location>
        <begin position="455"/>
        <end position="544"/>
    </location>
</feature>
<dbReference type="GO" id="GO:0003729">
    <property type="term" value="F:mRNA binding"/>
    <property type="evidence" value="ECO:0007669"/>
    <property type="project" value="TreeGrafter"/>
</dbReference>
<organism evidence="7 8">
    <name type="scientific">Agrilus planipennis</name>
    <name type="common">Emerald ash borer</name>
    <name type="synonym">Agrilus marcopoli</name>
    <dbReference type="NCBI Taxonomy" id="224129"/>
    <lineage>
        <taxon>Eukaryota</taxon>
        <taxon>Metazoa</taxon>
        <taxon>Ecdysozoa</taxon>
        <taxon>Arthropoda</taxon>
        <taxon>Hexapoda</taxon>
        <taxon>Insecta</taxon>
        <taxon>Pterygota</taxon>
        <taxon>Neoptera</taxon>
        <taxon>Endopterygota</taxon>
        <taxon>Coleoptera</taxon>
        <taxon>Polyphaga</taxon>
        <taxon>Elateriformia</taxon>
        <taxon>Buprestoidea</taxon>
        <taxon>Buprestidae</taxon>
        <taxon>Agrilinae</taxon>
        <taxon>Agrilus</taxon>
    </lineage>
</organism>
<dbReference type="PROSITE" id="PS50102">
    <property type="entry name" value="RRM"/>
    <property type="match status" value="1"/>
</dbReference>
<dbReference type="FunCoup" id="A0A1W4WT60">
    <property type="interactions" value="1710"/>
</dbReference>
<dbReference type="STRING" id="224129.A0A1W4WT60"/>
<dbReference type="GO" id="GO:0005829">
    <property type="term" value="C:cytosol"/>
    <property type="evidence" value="ECO:0007669"/>
    <property type="project" value="TreeGrafter"/>
</dbReference>
<evidence type="ECO:0000313" key="8">
    <source>
        <dbReference type="RefSeq" id="XP_018323328.1"/>
    </source>
</evidence>
<gene>
    <name evidence="8" type="primary">LOC108735722</name>
</gene>
<feature type="compositionally biased region" description="Polar residues" evidence="4">
    <location>
        <begin position="627"/>
        <end position="636"/>
    </location>
</feature>
<dbReference type="Pfam" id="PF02136">
    <property type="entry name" value="NTF2"/>
    <property type="match status" value="1"/>
</dbReference>
<feature type="compositionally biased region" description="Basic and acidic residues" evidence="4">
    <location>
        <begin position="539"/>
        <end position="548"/>
    </location>
</feature>
<dbReference type="CDD" id="cd00780">
    <property type="entry name" value="NTF2"/>
    <property type="match status" value="1"/>
</dbReference>
<dbReference type="PROSITE" id="PS50177">
    <property type="entry name" value="NTF2_DOMAIN"/>
    <property type="match status" value="1"/>
</dbReference>
<feature type="compositionally biased region" description="Gly residues" evidence="4">
    <location>
        <begin position="613"/>
        <end position="626"/>
    </location>
</feature>
<feature type="region of interest" description="Disordered" evidence="4">
    <location>
        <begin position="292"/>
        <end position="461"/>
    </location>
</feature>
<accession>A0A1W4WT60</accession>
<evidence type="ECO:0000256" key="2">
    <source>
        <dbReference type="ARBA" id="ARBA00022884"/>
    </source>
</evidence>
<dbReference type="Gene3D" id="3.30.70.330">
    <property type="match status" value="1"/>
</dbReference>
<dbReference type="Proteomes" id="UP000192223">
    <property type="component" value="Unplaced"/>
</dbReference>
<dbReference type="RefSeq" id="XP_018323328.1">
    <property type="nucleotide sequence ID" value="XM_018467826.1"/>
</dbReference>
<dbReference type="InterPro" id="IPR035979">
    <property type="entry name" value="RBD_domain_sf"/>
</dbReference>
<dbReference type="GO" id="GO:0010494">
    <property type="term" value="C:cytoplasmic stress granule"/>
    <property type="evidence" value="ECO:0007669"/>
    <property type="project" value="UniProtKB-SubCell"/>
</dbReference>
<evidence type="ECO:0000259" key="6">
    <source>
        <dbReference type="PROSITE" id="PS50177"/>
    </source>
</evidence>
<dbReference type="InterPro" id="IPR002075">
    <property type="entry name" value="NTF2_dom"/>
</dbReference>
<reference evidence="8" key="1">
    <citation type="submission" date="2025-08" db="UniProtKB">
        <authorList>
            <consortium name="RefSeq"/>
        </authorList>
    </citation>
    <scope>IDENTIFICATION</scope>
    <source>
        <tissue evidence="8">Entire body</tissue>
    </source>
</reference>
<dbReference type="AlphaFoldDB" id="A0A1W4WT60"/>
<dbReference type="InterPro" id="IPR039539">
    <property type="entry name" value="Ras_GTPase_bind_prot"/>
</dbReference>
<comment type="subcellular location">
    <subcellularLocation>
        <location evidence="1">Cytoplasm</location>
        <location evidence="1">Stress granule</location>
    </subcellularLocation>
</comment>
<dbReference type="SUPFAM" id="SSF54427">
    <property type="entry name" value="NTF2-like"/>
    <property type="match status" value="1"/>
</dbReference>
<dbReference type="FunFam" id="3.10.450.50:FF:000010">
    <property type="entry name" value="Ras GTPase-activating protein-binding protein"/>
    <property type="match status" value="1"/>
</dbReference>
<dbReference type="PANTHER" id="PTHR10693">
    <property type="entry name" value="RAS GTPASE-ACTIVATING PROTEIN-BINDING PROTEIN"/>
    <property type="match status" value="1"/>
</dbReference>
<keyword evidence="2 3" id="KW-0694">RNA-binding</keyword>
<feature type="region of interest" description="Disordered" evidence="4">
    <location>
        <begin position="139"/>
        <end position="158"/>
    </location>
</feature>
<feature type="compositionally biased region" description="Polar residues" evidence="4">
    <location>
        <begin position="336"/>
        <end position="346"/>
    </location>
</feature>
<dbReference type="Gene3D" id="3.10.450.50">
    <property type="match status" value="1"/>
</dbReference>
<dbReference type="GO" id="GO:1990904">
    <property type="term" value="C:ribonucleoprotein complex"/>
    <property type="evidence" value="ECO:0007669"/>
    <property type="project" value="TreeGrafter"/>
</dbReference>
<proteinExistence type="predicted"/>
<dbReference type="InterPro" id="IPR032710">
    <property type="entry name" value="NTF2-like_dom_sf"/>
</dbReference>
<dbReference type="SMART" id="SM00360">
    <property type="entry name" value="RRM"/>
    <property type="match status" value="1"/>
</dbReference>
<name>A0A1W4WT60_AGRPL</name>
<protein>
    <submittedName>
        <fullName evidence="8">Ras GTPase-activating protein-binding protein 1</fullName>
    </submittedName>
</protein>
<evidence type="ECO:0000256" key="1">
    <source>
        <dbReference type="ARBA" id="ARBA00004210"/>
    </source>
</evidence>
<dbReference type="PANTHER" id="PTHR10693:SF20">
    <property type="entry name" value="AT27578P"/>
    <property type="match status" value="1"/>
</dbReference>
<dbReference type="InterPro" id="IPR018222">
    <property type="entry name" value="Nuclear_transport_factor_2_euk"/>
</dbReference>
<evidence type="ECO:0000259" key="5">
    <source>
        <dbReference type="PROSITE" id="PS50102"/>
    </source>
</evidence>
<feature type="compositionally biased region" description="Gly residues" evidence="4">
    <location>
        <begin position="574"/>
        <end position="591"/>
    </location>
</feature>
<dbReference type="KEGG" id="apln:108735722"/>
<evidence type="ECO:0000313" key="7">
    <source>
        <dbReference type="Proteomes" id="UP000192223"/>
    </source>
</evidence>
<dbReference type="SUPFAM" id="SSF54928">
    <property type="entry name" value="RNA-binding domain, RBD"/>
    <property type="match status" value="1"/>
</dbReference>
<dbReference type="GeneID" id="108735722"/>
<feature type="compositionally biased region" description="Polar residues" evidence="4">
    <location>
        <begin position="401"/>
        <end position="415"/>
    </location>
</feature>
<dbReference type="InterPro" id="IPR012677">
    <property type="entry name" value="Nucleotide-bd_a/b_plait_sf"/>
</dbReference>
<keyword evidence="7" id="KW-1185">Reference proteome</keyword>
<dbReference type="OrthoDB" id="339151at2759"/>
<dbReference type="CTD" id="47998"/>
<evidence type="ECO:0000256" key="4">
    <source>
        <dbReference type="SAM" id="MobiDB-lite"/>
    </source>
</evidence>
<feature type="domain" description="NTF2" evidence="6">
    <location>
        <begin position="12"/>
        <end position="132"/>
    </location>
</feature>
<feature type="region of interest" description="Disordered" evidence="4">
    <location>
        <begin position="528"/>
        <end position="636"/>
    </location>
</feature>
<dbReference type="Pfam" id="PF00076">
    <property type="entry name" value="RRM_1"/>
    <property type="match status" value="1"/>
</dbReference>
<sequence>MVMEAPPSPQSVGREFVRQYYTLLNRAPTHLHRFYNNQSSFVHGGLDPPNRETSPMVGQKQIHQKIQQLNFRDCHAKITQVDAQATLGNGVVVQVTGELSNAGQPMRRFTQTFVLAAQSPKKYYVHNDIFRYQDEIVSDDECEPENRSENEDDLNQDRQVGMGDVAQISPQPIPTYYSPNTPLQSNIPPVPQHHAQPPPVISPQPPIPAVNGVVHPDDLPVISGQVPQPHIPSSGQTQGLGTPMGALQATGMIGNATAPPMPVAPVDEPQQPLQQLSQLSEEETITNTAEQLGTTDFNESSEVTVEESQEPPLESAASSEPKTYATLLKSGGGVTGSNVTPTSNYINPPPKSLSPPLIQNRYESRDFQSGSTNSTGPRNNGSVGNNGNGTGTATNYPLGGQQAQRGPRRSQQQGIPRQDSQRTGSGGQPGRNSFNDDNFNFEDRRKSQNSHNDSNQLFLGNLPHTAREEEIREIFAQFGTIVDLRILSKQSKQPGIPGARAPPNYGFITYESQEAVQNCLAAKPLHYPHNDKTGVTLNVEEKKVKDRPSYGSGNRIGSGADNSGSIQPRPRDNGSGGGIPRRGPGGSGGPGGPRPGSSAPGGGGRTNSFNRGPSGGGGGPNRGSGGSINNTYNSRR</sequence>
<feature type="compositionally biased region" description="Polar residues" evidence="4">
    <location>
        <begin position="449"/>
        <end position="458"/>
    </location>
</feature>
<dbReference type="InParanoid" id="A0A1W4WT60"/>